<accession>A0AAV3QDT9</accession>
<reference evidence="2 3" key="1">
    <citation type="submission" date="2024-01" db="EMBL/GenBank/DDBJ databases">
        <title>The complete chloroplast genome sequence of Lithospermum erythrorhizon: insights into the phylogenetic relationship among Boraginaceae species and the maternal lineages of purple gromwells.</title>
        <authorList>
            <person name="Okada T."/>
            <person name="Watanabe K."/>
        </authorList>
    </citation>
    <scope>NUCLEOTIDE SEQUENCE [LARGE SCALE GENOMIC DNA]</scope>
</reference>
<sequence length="102" mass="10958">MPFHFYSNPWVLKAAGLTYGSDADLGALEAVKATYNVHDHTLPPSPATPTTSSDHQPLRPLAPNVLKPVVVSISSEEDEVTCPPPNPRLVQSQRRSGKASLS</sequence>
<name>A0AAV3QDT9_LITER</name>
<organism evidence="2 3">
    <name type="scientific">Lithospermum erythrorhizon</name>
    <name type="common">Purple gromwell</name>
    <name type="synonym">Lithospermum officinale var. erythrorhizon</name>
    <dbReference type="NCBI Taxonomy" id="34254"/>
    <lineage>
        <taxon>Eukaryota</taxon>
        <taxon>Viridiplantae</taxon>
        <taxon>Streptophyta</taxon>
        <taxon>Embryophyta</taxon>
        <taxon>Tracheophyta</taxon>
        <taxon>Spermatophyta</taxon>
        <taxon>Magnoliopsida</taxon>
        <taxon>eudicotyledons</taxon>
        <taxon>Gunneridae</taxon>
        <taxon>Pentapetalae</taxon>
        <taxon>asterids</taxon>
        <taxon>lamiids</taxon>
        <taxon>Boraginales</taxon>
        <taxon>Boraginaceae</taxon>
        <taxon>Boraginoideae</taxon>
        <taxon>Lithospermeae</taxon>
        <taxon>Lithospermum</taxon>
    </lineage>
</organism>
<keyword evidence="3" id="KW-1185">Reference proteome</keyword>
<comment type="caution">
    <text evidence="2">The sequence shown here is derived from an EMBL/GenBank/DDBJ whole genome shotgun (WGS) entry which is preliminary data.</text>
</comment>
<evidence type="ECO:0000256" key="1">
    <source>
        <dbReference type="SAM" id="MobiDB-lite"/>
    </source>
</evidence>
<proteinExistence type="predicted"/>
<dbReference type="AlphaFoldDB" id="A0AAV3QDT9"/>
<evidence type="ECO:0000313" key="3">
    <source>
        <dbReference type="Proteomes" id="UP001454036"/>
    </source>
</evidence>
<feature type="region of interest" description="Disordered" evidence="1">
    <location>
        <begin position="40"/>
        <end position="61"/>
    </location>
</feature>
<feature type="region of interest" description="Disordered" evidence="1">
    <location>
        <begin position="75"/>
        <end position="102"/>
    </location>
</feature>
<dbReference type="EMBL" id="BAABME010004407">
    <property type="protein sequence ID" value="GAA0162262.1"/>
    <property type="molecule type" value="Genomic_DNA"/>
</dbReference>
<dbReference type="Proteomes" id="UP001454036">
    <property type="component" value="Unassembled WGS sequence"/>
</dbReference>
<feature type="compositionally biased region" description="Polar residues" evidence="1">
    <location>
        <begin position="89"/>
        <end position="102"/>
    </location>
</feature>
<protein>
    <submittedName>
        <fullName evidence="2">Uncharacterized protein</fullName>
    </submittedName>
</protein>
<evidence type="ECO:0000313" key="2">
    <source>
        <dbReference type="EMBL" id="GAA0162262.1"/>
    </source>
</evidence>
<gene>
    <name evidence="2" type="ORF">LIER_18390</name>
</gene>